<dbReference type="InterPro" id="IPR006694">
    <property type="entry name" value="Fatty_acid_hydroxylase"/>
</dbReference>
<proteinExistence type="predicted"/>
<evidence type="ECO:0000256" key="4">
    <source>
        <dbReference type="ARBA" id="ARBA00023136"/>
    </source>
</evidence>
<accession>A0A4Q1HDY6</accession>
<sequence length="264" mass="30079">MASAFLALSAWQVMLAGLLFFGGIYLVFGAATWLLTRNILPALGLGRTLDPRPLAPGQLRRELAQSGISVLLFGTGMIFPWGLLQLGWARLAMDASATRIVLEILFLLAWNDVHFWVNHRLLHTRLLRRFHLPHHRSIVTTPFSTYSFHPIEALMLGNVILLPMVLHDFSFWSLLSVPLFSLFFNCIGHANYDFFPRVSYAHWFAASRRHHLHHACYHGNYGFQFTFMDRLFRTRLAADAAARQLQAHEARAQSDARARSDARA</sequence>
<evidence type="ECO:0000256" key="5">
    <source>
        <dbReference type="SAM" id="Phobius"/>
    </source>
</evidence>
<dbReference type="RefSeq" id="WP_129154294.1">
    <property type="nucleotide sequence ID" value="NZ_JBHSDO010000003.1"/>
</dbReference>
<evidence type="ECO:0000256" key="1">
    <source>
        <dbReference type="ARBA" id="ARBA00004370"/>
    </source>
</evidence>
<dbReference type="GO" id="GO:0016491">
    <property type="term" value="F:oxidoreductase activity"/>
    <property type="evidence" value="ECO:0007669"/>
    <property type="project" value="InterPro"/>
</dbReference>
<dbReference type="PANTHER" id="PTHR11863">
    <property type="entry name" value="STEROL DESATURASE"/>
    <property type="match status" value="1"/>
</dbReference>
<evidence type="ECO:0000313" key="8">
    <source>
        <dbReference type="Proteomes" id="UP000290849"/>
    </source>
</evidence>
<dbReference type="GO" id="GO:0016020">
    <property type="term" value="C:membrane"/>
    <property type="evidence" value="ECO:0007669"/>
    <property type="project" value="UniProtKB-SubCell"/>
</dbReference>
<feature type="transmembrane region" description="Helical" evidence="5">
    <location>
        <begin position="68"/>
        <end position="88"/>
    </location>
</feature>
<evidence type="ECO:0000313" key="7">
    <source>
        <dbReference type="EMBL" id="RXN83399.1"/>
    </source>
</evidence>
<dbReference type="EMBL" id="PYAL01000010">
    <property type="protein sequence ID" value="RXN83399.1"/>
    <property type="molecule type" value="Genomic_DNA"/>
</dbReference>
<keyword evidence="3 5" id="KW-1133">Transmembrane helix</keyword>
<dbReference type="InterPro" id="IPR050307">
    <property type="entry name" value="Sterol_Desaturase_Related"/>
</dbReference>
<organism evidence="7 8">
    <name type="scientific">Achromobacter aloeverae</name>
    <dbReference type="NCBI Taxonomy" id="1750518"/>
    <lineage>
        <taxon>Bacteria</taxon>
        <taxon>Pseudomonadati</taxon>
        <taxon>Pseudomonadota</taxon>
        <taxon>Betaproteobacteria</taxon>
        <taxon>Burkholderiales</taxon>
        <taxon>Alcaligenaceae</taxon>
        <taxon>Achromobacter</taxon>
    </lineage>
</organism>
<keyword evidence="4 5" id="KW-0472">Membrane</keyword>
<dbReference type="Pfam" id="PF04116">
    <property type="entry name" value="FA_hydroxylase"/>
    <property type="match status" value="1"/>
</dbReference>
<evidence type="ECO:0000256" key="3">
    <source>
        <dbReference type="ARBA" id="ARBA00022989"/>
    </source>
</evidence>
<dbReference type="Proteomes" id="UP000290849">
    <property type="component" value="Unassembled WGS sequence"/>
</dbReference>
<feature type="transmembrane region" description="Helical" evidence="5">
    <location>
        <begin position="12"/>
        <end position="35"/>
    </location>
</feature>
<keyword evidence="8" id="KW-1185">Reference proteome</keyword>
<evidence type="ECO:0000259" key="6">
    <source>
        <dbReference type="Pfam" id="PF04116"/>
    </source>
</evidence>
<dbReference type="GO" id="GO:0008610">
    <property type="term" value="P:lipid biosynthetic process"/>
    <property type="evidence" value="ECO:0007669"/>
    <property type="project" value="InterPro"/>
</dbReference>
<gene>
    <name evidence="7" type="ORF">C7R54_28425</name>
</gene>
<protein>
    <submittedName>
        <fullName evidence="7">Desaturase</fullName>
    </submittedName>
</protein>
<feature type="domain" description="Fatty acid hydroxylase" evidence="6">
    <location>
        <begin position="105"/>
        <end position="234"/>
    </location>
</feature>
<dbReference type="AlphaFoldDB" id="A0A4Q1HDY6"/>
<dbReference type="GO" id="GO:0005506">
    <property type="term" value="F:iron ion binding"/>
    <property type="evidence" value="ECO:0007669"/>
    <property type="project" value="InterPro"/>
</dbReference>
<dbReference type="OrthoDB" id="9770329at2"/>
<evidence type="ECO:0000256" key="2">
    <source>
        <dbReference type="ARBA" id="ARBA00022692"/>
    </source>
</evidence>
<reference evidence="7 8" key="1">
    <citation type="journal article" date="2017" name="Int. J. Syst. Evol. Microbiol.">
        <title>Achromobacter aloeverae sp. nov., isolated from the root of Aloe vera (L.) Burm.f.</title>
        <authorList>
            <person name="Kuncharoen N."/>
            <person name="Muramatsu Y."/>
            <person name="Shibata C."/>
            <person name="Kamakura Y."/>
            <person name="Nakagawa Y."/>
            <person name="Tanasupawat S."/>
        </authorList>
    </citation>
    <scope>NUCLEOTIDE SEQUENCE [LARGE SCALE GENOMIC DNA]</scope>
    <source>
        <strain evidence="7 8">AVA-1</strain>
    </source>
</reference>
<name>A0A4Q1HDY6_9BURK</name>
<keyword evidence="2 5" id="KW-0812">Transmembrane</keyword>
<comment type="caution">
    <text evidence="7">The sequence shown here is derived from an EMBL/GenBank/DDBJ whole genome shotgun (WGS) entry which is preliminary data.</text>
</comment>
<comment type="subcellular location">
    <subcellularLocation>
        <location evidence="1">Membrane</location>
    </subcellularLocation>
</comment>